<accession>A0ABV8V7M0</accession>
<evidence type="ECO:0000259" key="1">
    <source>
        <dbReference type="Pfam" id="PF05899"/>
    </source>
</evidence>
<evidence type="ECO:0000313" key="2">
    <source>
        <dbReference type="EMBL" id="MFC4363892.1"/>
    </source>
</evidence>
<dbReference type="EMBL" id="JBHSCX010000021">
    <property type="protein sequence ID" value="MFC4363892.1"/>
    <property type="molecule type" value="Genomic_DNA"/>
</dbReference>
<dbReference type="PANTHER" id="PTHR40943:SF2">
    <property type="entry name" value="(S)-UREIDOGLYCINE AMINOHYDROLASE CUPIN DOMAIN-CONTAINING PROTEIN"/>
    <property type="match status" value="1"/>
</dbReference>
<dbReference type="RefSeq" id="WP_290263156.1">
    <property type="nucleotide sequence ID" value="NZ_JAUFQG010000004.1"/>
</dbReference>
<evidence type="ECO:0000313" key="3">
    <source>
        <dbReference type="Proteomes" id="UP001595840"/>
    </source>
</evidence>
<gene>
    <name evidence="2" type="ORF">ACFOX3_16360</name>
</gene>
<organism evidence="2 3">
    <name type="scientific">Simiduia curdlanivorans</name>
    <dbReference type="NCBI Taxonomy" id="1492769"/>
    <lineage>
        <taxon>Bacteria</taxon>
        <taxon>Pseudomonadati</taxon>
        <taxon>Pseudomonadota</taxon>
        <taxon>Gammaproteobacteria</taxon>
        <taxon>Cellvibrionales</taxon>
        <taxon>Cellvibrionaceae</taxon>
        <taxon>Simiduia</taxon>
    </lineage>
</organism>
<dbReference type="InterPro" id="IPR011051">
    <property type="entry name" value="RmlC_Cupin_sf"/>
</dbReference>
<dbReference type="Proteomes" id="UP001595840">
    <property type="component" value="Unassembled WGS sequence"/>
</dbReference>
<proteinExistence type="predicted"/>
<dbReference type="CDD" id="cd02227">
    <property type="entry name" value="cupin_TM1112-like"/>
    <property type="match status" value="1"/>
</dbReference>
<feature type="domain" description="(S)-ureidoglycine aminohydrolase cupin" evidence="1">
    <location>
        <begin position="42"/>
        <end position="111"/>
    </location>
</feature>
<comment type="caution">
    <text evidence="2">The sequence shown here is derived from an EMBL/GenBank/DDBJ whole genome shotgun (WGS) entry which is preliminary data.</text>
</comment>
<dbReference type="PANTHER" id="PTHR40943">
    <property type="entry name" value="CYTOPLASMIC PROTEIN-RELATED"/>
    <property type="match status" value="1"/>
</dbReference>
<dbReference type="Gene3D" id="2.60.120.10">
    <property type="entry name" value="Jelly Rolls"/>
    <property type="match status" value="1"/>
</dbReference>
<name>A0ABV8V7M0_9GAMM</name>
<dbReference type="InterPro" id="IPR008579">
    <property type="entry name" value="UGlyAH_Cupin_dom"/>
</dbReference>
<protein>
    <submittedName>
        <fullName evidence="2">Cupin domain-containing protein</fullName>
    </submittedName>
</protein>
<reference evidence="3" key="1">
    <citation type="journal article" date="2019" name="Int. J. Syst. Evol. Microbiol.">
        <title>The Global Catalogue of Microorganisms (GCM) 10K type strain sequencing project: providing services to taxonomists for standard genome sequencing and annotation.</title>
        <authorList>
            <consortium name="The Broad Institute Genomics Platform"/>
            <consortium name="The Broad Institute Genome Sequencing Center for Infectious Disease"/>
            <person name="Wu L."/>
            <person name="Ma J."/>
        </authorList>
    </citation>
    <scope>NUCLEOTIDE SEQUENCE [LARGE SCALE GENOMIC DNA]</scope>
    <source>
        <strain evidence="3">CECT 8570</strain>
    </source>
</reference>
<dbReference type="InterPro" id="IPR014710">
    <property type="entry name" value="RmlC-like_jellyroll"/>
</dbReference>
<keyword evidence="3" id="KW-1185">Reference proteome</keyword>
<dbReference type="Pfam" id="PF05899">
    <property type="entry name" value="Cupin_3"/>
    <property type="match status" value="1"/>
</dbReference>
<sequence>MTAIIRVTPNAGDISHGPIASAKVLQGKPNSTTAHQFTNSQNNFHCGVWSSDAGKWTLNYTEDEFCYIIDGEAIITDQNGVGEKLTKGDAFVVPAGFSGTWETINSVQKFYAIYEKAE</sequence>
<dbReference type="SUPFAM" id="SSF51182">
    <property type="entry name" value="RmlC-like cupins"/>
    <property type="match status" value="1"/>
</dbReference>